<reference evidence="1 2" key="1">
    <citation type="submission" date="2015-07" db="EMBL/GenBank/DDBJ databases">
        <title>Complete genome sequence of Prevotella intermedia strain 17-2.</title>
        <authorList>
            <person name="Nambu T."/>
        </authorList>
    </citation>
    <scope>NUCLEOTIDE SEQUENCE [LARGE SCALE GENOMIC DNA]</scope>
    <source>
        <strain evidence="1 2">17-2</strain>
    </source>
</reference>
<proteinExistence type="predicted"/>
<dbReference type="AlphaFoldDB" id="A0AAD1BI18"/>
<dbReference type="EMBL" id="AP014925">
    <property type="protein sequence ID" value="BAR95386.1"/>
    <property type="molecule type" value="Genomic_DNA"/>
</dbReference>
<protein>
    <submittedName>
        <fullName evidence="1">Uncharacterized protein</fullName>
    </submittedName>
</protein>
<dbReference type="Proteomes" id="UP000067008">
    <property type="component" value="Chromosome 2"/>
</dbReference>
<organism evidence="1 2">
    <name type="scientific">Prevotella intermedia</name>
    <dbReference type="NCBI Taxonomy" id="28131"/>
    <lineage>
        <taxon>Bacteria</taxon>
        <taxon>Pseudomonadati</taxon>
        <taxon>Bacteroidota</taxon>
        <taxon>Bacteroidia</taxon>
        <taxon>Bacteroidales</taxon>
        <taxon>Prevotellaceae</taxon>
        <taxon>Prevotella</taxon>
    </lineage>
</organism>
<accession>A0AAD1BI18</accession>
<name>A0AAD1BI18_PREIN</name>
<evidence type="ECO:0000313" key="2">
    <source>
        <dbReference type="Proteomes" id="UP000067008"/>
    </source>
</evidence>
<sequence>MVVPAFFRAMNFQNSASSESCTVRLSFLRLPSFFLPNEPVAS</sequence>
<evidence type="ECO:0000313" key="1">
    <source>
        <dbReference type="EMBL" id="BAR95386.1"/>
    </source>
</evidence>
<gene>
    <name evidence="1" type="ORF">PI172_0658</name>
</gene>